<gene>
    <name evidence="1" type="ORF">V8N49_07580</name>
</gene>
<keyword evidence="2" id="KW-1185">Reference proteome</keyword>
<protein>
    <submittedName>
        <fullName evidence="1">Uncharacterized protein</fullName>
    </submittedName>
</protein>
<name>A0ABU8DDD0_ERWAP</name>
<evidence type="ECO:0000313" key="1">
    <source>
        <dbReference type="EMBL" id="MEI2681527.1"/>
    </source>
</evidence>
<dbReference type="RefSeq" id="WP_180276758.1">
    <property type="nucleotide sequence ID" value="NZ_JACXBP010000009.1"/>
</dbReference>
<dbReference type="EMBL" id="JBANEI010000003">
    <property type="protein sequence ID" value="MEI2681527.1"/>
    <property type="molecule type" value="Genomic_DNA"/>
</dbReference>
<accession>A0ABU8DDD0</accession>
<evidence type="ECO:0000313" key="2">
    <source>
        <dbReference type="Proteomes" id="UP001306592"/>
    </source>
</evidence>
<reference evidence="1 2" key="1">
    <citation type="submission" date="2024-02" db="EMBL/GenBank/DDBJ databases">
        <title>First report Erwinia aphidicola in onion in Chile.</title>
        <authorList>
            <person name="Valenzuela M."/>
            <person name="Pena M."/>
            <person name="Dutta B."/>
        </authorList>
    </citation>
    <scope>NUCLEOTIDE SEQUENCE [LARGE SCALE GENOMIC DNA]</scope>
    <source>
        <strain evidence="1 2">QCJ3A</strain>
    </source>
</reference>
<sequence>MLVLSEKQPFRAIGSGWGICLNPGIGFIGEAPQLFGKTEQLNARTGHAVSLTLKF</sequence>
<comment type="caution">
    <text evidence="1">The sequence shown here is derived from an EMBL/GenBank/DDBJ whole genome shotgun (WGS) entry which is preliminary data.</text>
</comment>
<organism evidence="1 2">
    <name type="scientific">Erwinia aphidicola</name>
    <dbReference type="NCBI Taxonomy" id="68334"/>
    <lineage>
        <taxon>Bacteria</taxon>
        <taxon>Pseudomonadati</taxon>
        <taxon>Pseudomonadota</taxon>
        <taxon>Gammaproteobacteria</taxon>
        <taxon>Enterobacterales</taxon>
        <taxon>Erwiniaceae</taxon>
        <taxon>Erwinia</taxon>
    </lineage>
</organism>
<dbReference type="Proteomes" id="UP001306592">
    <property type="component" value="Unassembled WGS sequence"/>
</dbReference>
<proteinExistence type="predicted"/>